<proteinExistence type="predicted"/>
<feature type="region of interest" description="Disordered" evidence="1">
    <location>
        <begin position="100"/>
        <end position="138"/>
    </location>
</feature>
<accession>A0A565CRB5</accession>
<dbReference type="EMBL" id="CABITT030000008">
    <property type="protein sequence ID" value="VVB16157.1"/>
    <property type="molecule type" value="Genomic_DNA"/>
</dbReference>
<feature type="compositionally biased region" description="Polar residues" evidence="1">
    <location>
        <begin position="107"/>
        <end position="116"/>
    </location>
</feature>
<organism evidence="2 3">
    <name type="scientific">Arabis nemorensis</name>
    <dbReference type="NCBI Taxonomy" id="586526"/>
    <lineage>
        <taxon>Eukaryota</taxon>
        <taxon>Viridiplantae</taxon>
        <taxon>Streptophyta</taxon>
        <taxon>Embryophyta</taxon>
        <taxon>Tracheophyta</taxon>
        <taxon>Spermatophyta</taxon>
        <taxon>Magnoliopsida</taxon>
        <taxon>eudicotyledons</taxon>
        <taxon>Gunneridae</taxon>
        <taxon>Pentapetalae</taxon>
        <taxon>rosids</taxon>
        <taxon>malvids</taxon>
        <taxon>Brassicales</taxon>
        <taxon>Brassicaceae</taxon>
        <taxon>Arabideae</taxon>
        <taxon>Arabis</taxon>
    </lineage>
</organism>
<keyword evidence="3" id="KW-1185">Reference proteome</keyword>
<evidence type="ECO:0000313" key="2">
    <source>
        <dbReference type="EMBL" id="VVB16157.1"/>
    </source>
</evidence>
<gene>
    <name evidence="2" type="ORF">ANE_LOCUS26601</name>
</gene>
<dbReference type="AlphaFoldDB" id="A0A565CRB5"/>
<reference evidence="2" key="1">
    <citation type="submission" date="2019-07" db="EMBL/GenBank/DDBJ databases">
        <authorList>
            <person name="Dittberner H."/>
        </authorList>
    </citation>
    <scope>NUCLEOTIDE SEQUENCE [LARGE SCALE GENOMIC DNA]</scope>
</reference>
<protein>
    <submittedName>
        <fullName evidence="2">Uncharacterized protein</fullName>
    </submittedName>
</protein>
<evidence type="ECO:0000313" key="3">
    <source>
        <dbReference type="Proteomes" id="UP000489600"/>
    </source>
</evidence>
<dbReference type="Proteomes" id="UP000489600">
    <property type="component" value="Unassembled WGS sequence"/>
</dbReference>
<comment type="caution">
    <text evidence="2">The sequence shown here is derived from an EMBL/GenBank/DDBJ whole genome shotgun (WGS) entry which is preliminary data.</text>
</comment>
<sequence>MEGENSGGGKIWNGLVRYFYQKISPSQLLAIMILVGLCSNDREATDLLEPGNDYGSFLHITPYFGKVGGFCYERIRVNDITTFMRQTKWGAQYADAVTEIHERRQRNQSAPGSTDPNPGEEGNAPLLTDPVTEGQIAK</sequence>
<evidence type="ECO:0000256" key="1">
    <source>
        <dbReference type="SAM" id="MobiDB-lite"/>
    </source>
</evidence>
<name>A0A565CRB5_9BRAS</name>